<comment type="subcellular location">
    <subcellularLocation>
        <location evidence="1">Nucleus</location>
    </subcellularLocation>
</comment>
<dbReference type="InParanoid" id="A0A1X2H3D4"/>
<sequence>MEHQENYDPKHKASSITSTTSTNSNTSVPSFYSSGRESSVCDFDSPSLQEPPLPSTEEFHFGLSLPPNEKPFDILSTFFDAQQQTPADPTPVYLQHATILPPQQQQTTEETQHVQHSQQPQPLEETPATVPETTNADAGSSEPHLLRKRRQSSCDEDQKEDQQHARELLTEEERRANHIASEQKRRNTIRSGFRELTDIIPTLKNINNSKSTILFKAVEYIRHLDKRNRGLREKLGSLQLRLEVDSYNRRHSQPHQPHHHHHRGSMPTMPTPSSNTQPHHRRNTVEEQPKHLSAWIHHQRQLAELQEQLRYQQELLARHNIPTFFYQQNHQQNQHRPSTSSSAAALVVPVTPTEEKDNMMNAPSLNIPADDDFNRETARREQLLSCQQHFLHSTSASSHKHH</sequence>
<evidence type="ECO:0000256" key="2">
    <source>
        <dbReference type="ARBA" id="ARBA00023015"/>
    </source>
</evidence>
<dbReference type="GO" id="GO:0000981">
    <property type="term" value="F:DNA-binding transcription factor activity, RNA polymerase II-specific"/>
    <property type="evidence" value="ECO:0007669"/>
    <property type="project" value="TreeGrafter"/>
</dbReference>
<dbReference type="InterPro" id="IPR052207">
    <property type="entry name" value="Max-like/E-box_TFs"/>
</dbReference>
<feature type="region of interest" description="Disordered" evidence="6">
    <location>
        <begin position="250"/>
        <end position="290"/>
    </location>
</feature>
<gene>
    <name evidence="8" type="ORF">BCR43DRAFT_498155</name>
</gene>
<keyword evidence="5" id="KW-0539">Nucleus</keyword>
<dbReference type="PROSITE" id="PS50888">
    <property type="entry name" value="BHLH"/>
    <property type="match status" value="1"/>
</dbReference>
<feature type="region of interest" description="Disordered" evidence="6">
    <location>
        <begin position="102"/>
        <end position="163"/>
    </location>
</feature>
<dbReference type="EMBL" id="MCGN01000010">
    <property type="protein sequence ID" value="ORY92312.1"/>
    <property type="molecule type" value="Genomic_DNA"/>
</dbReference>
<accession>A0A1X2H3D4</accession>
<dbReference type="STRING" id="13706.A0A1X2H3D4"/>
<dbReference type="OrthoDB" id="5778525at2759"/>
<dbReference type="SMART" id="SM00353">
    <property type="entry name" value="HLH"/>
    <property type="match status" value="1"/>
</dbReference>
<evidence type="ECO:0000256" key="3">
    <source>
        <dbReference type="ARBA" id="ARBA00023125"/>
    </source>
</evidence>
<proteinExistence type="predicted"/>
<dbReference type="InterPro" id="IPR036638">
    <property type="entry name" value="HLH_DNA-bd_sf"/>
</dbReference>
<name>A0A1X2H3D4_SYNRA</name>
<dbReference type="PANTHER" id="PTHR15741:SF27">
    <property type="entry name" value="TRANSCRIPTION FACTOR AP-4"/>
    <property type="match status" value="1"/>
</dbReference>
<keyword evidence="9" id="KW-1185">Reference proteome</keyword>
<evidence type="ECO:0000256" key="4">
    <source>
        <dbReference type="ARBA" id="ARBA00023163"/>
    </source>
</evidence>
<evidence type="ECO:0000256" key="1">
    <source>
        <dbReference type="ARBA" id="ARBA00004123"/>
    </source>
</evidence>
<dbReference type="Gene3D" id="4.10.280.10">
    <property type="entry name" value="Helix-loop-helix DNA-binding domain"/>
    <property type="match status" value="1"/>
</dbReference>
<dbReference type="Proteomes" id="UP000242180">
    <property type="component" value="Unassembled WGS sequence"/>
</dbReference>
<evidence type="ECO:0000256" key="6">
    <source>
        <dbReference type="SAM" id="MobiDB-lite"/>
    </source>
</evidence>
<dbReference type="Pfam" id="PF00010">
    <property type="entry name" value="HLH"/>
    <property type="match status" value="1"/>
</dbReference>
<dbReference type="SUPFAM" id="SSF47459">
    <property type="entry name" value="HLH, helix-loop-helix DNA-binding domain"/>
    <property type="match status" value="1"/>
</dbReference>
<reference evidence="8 9" key="1">
    <citation type="submission" date="2016-07" db="EMBL/GenBank/DDBJ databases">
        <title>Pervasive Adenine N6-methylation of Active Genes in Fungi.</title>
        <authorList>
            <consortium name="DOE Joint Genome Institute"/>
            <person name="Mondo S.J."/>
            <person name="Dannebaum R.O."/>
            <person name="Kuo R.C."/>
            <person name="Labutti K."/>
            <person name="Haridas S."/>
            <person name="Kuo A."/>
            <person name="Salamov A."/>
            <person name="Ahrendt S.R."/>
            <person name="Lipzen A."/>
            <person name="Sullivan W."/>
            <person name="Andreopoulos W.B."/>
            <person name="Clum A."/>
            <person name="Lindquist E."/>
            <person name="Daum C."/>
            <person name="Ramamoorthy G.K."/>
            <person name="Gryganskyi A."/>
            <person name="Culley D."/>
            <person name="Magnuson J.K."/>
            <person name="James T.Y."/>
            <person name="O'Malley M.A."/>
            <person name="Stajich J.E."/>
            <person name="Spatafora J.W."/>
            <person name="Visel A."/>
            <person name="Grigoriev I.V."/>
        </authorList>
    </citation>
    <scope>NUCLEOTIDE SEQUENCE [LARGE SCALE GENOMIC DNA]</scope>
    <source>
        <strain evidence="8 9">NRRL 2496</strain>
    </source>
</reference>
<evidence type="ECO:0000256" key="5">
    <source>
        <dbReference type="ARBA" id="ARBA00023242"/>
    </source>
</evidence>
<feature type="domain" description="BHLH" evidence="7">
    <location>
        <begin position="173"/>
        <end position="224"/>
    </location>
</feature>
<feature type="compositionally biased region" description="Basic residues" evidence="6">
    <location>
        <begin position="250"/>
        <end position="264"/>
    </location>
</feature>
<dbReference type="InterPro" id="IPR011598">
    <property type="entry name" value="bHLH_dom"/>
</dbReference>
<feature type="compositionally biased region" description="Polar residues" evidence="6">
    <location>
        <begin position="28"/>
        <end position="37"/>
    </location>
</feature>
<feature type="region of interest" description="Disordered" evidence="6">
    <location>
        <begin position="1"/>
        <end position="71"/>
    </location>
</feature>
<organism evidence="8 9">
    <name type="scientific">Syncephalastrum racemosum</name>
    <name type="common">Filamentous fungus</name>
    <dbReference type="NCBI Taxonomy" id="13706"/>
    <lineage>
        <taxon>Eukaryota</taxon>
        <taxon>Fungi</taxon>
        <taxon>Fungi incertae sedis</taxon>
        <taxon>Mucoromycota</taxon>
        <taxon>Mucoromycotina</taxon>
        <taxon>Mucoromycetes</taxon>
        <taxon>Mucorales</taxon>
        <taxon>Syncephalastraceae</taxon>
        <taxon>Syncephalastrum</taxon>
    </lineage>
</organism>
<feature type="compositionally biased region" description="Low complexity" evidence="6">
    <location>
        <begin position="103"/>
        <end position="119"/>
    </location>
</feature>
<keyword evidence="2" id="KW-0805">Transcription regulation</keyword>
<evidence type="ECO:0000259" key="7">
    <source>
        <dbReference type="PROSITE" id="PS50888"/>
    </source>
</evidence>
<dbReference type="OMA" id="HDMTINT"/>
<dbReference type="GO" id="GO:0046983">
    <property type="term" value="F:protein dimerization activity"/>
    <property type="evidence" value="ECO:0007669"/>
    <property type="project" value="InterPro"/>
</dbReference>
<feature type="compositionally biased region" description="Basic and acidic residues" evidence="6">
    <location>
        <begin position="1"/>
        <end position="11"/>
    </location>
</feature>
<keyword evidence="4" id="KW-0804">Transcription</keyword>
<feature type="compositionally biased region" description="Low complexity" evidence="6">
    <location>
        <begin position="14"/>
        <end position="27"/>
    </location>
</feature>
<dbReference type="GO" id="GO:0005634">
    <property type="term" value="C:nucleus"/>
    <property type="evidence" value="ECO:0007669"/>
    <property type="project" value="UniProtKB-SubCell"/>
</dbReference>
<comment type="caution">
    <text evidence="8">The sequence shown here is derived from an EMBL/GenBank/DDBJ whole genome shotgun (WGS) entry which is preliminary data.</text>
</comment>
<protein>
    <recommendedName>
        <fullName evidence="7">BHLH domain-containing protein</fullName>
    </recommendedName>
</protein>
<dbReference type="AlphaFoldDB" id="A0A1X2H3D4"/>
<dbReference type="PANTHER" id="PTHR15741">
    <property type="entry name" value="BASIC HELIX-LOOP-HELIX ZIP TRANSCRIPTION FACTOR"/>
    <property type="match status" value="1"/>
</dbReference>
<evidence type="ECO:0000313" key="9">
    <source>
        <dbReference type="Proteomes" id="UP000242180"/>
    </source>
</evidence>
<evidence type="ECO:0000313" key="8">
    <source>
        <dbReference type="EMBL" id="ORY92312.1"/>
    </source>
</evidence>
<keyword evidence="3" id="KW-0238">DNA-binding</keyword>
<dbReference type="GO" id="GO:0000978">
    <property type="term" value="F:RNA polymerase II cis-regulatory region sequence-specific DNA binding"/>
    <property type="evidence" value="ECO:0007669"/>
    <property type="project" value="TreeGrafter"/>
</dbReference>